<dbReference type="Proteomes" id="UP000193577">
    <property type="component" value="Unassembled WGS sequence"/>
</dbReference>
<evidence type="ECO:0000313" key="1">
    <source>
        <dbReference type="EMBL" id="OSC33554.1"/>
    </source>
</evidence>
<comment type="caution">
    <text evidence="1">The sequence shown here is derived from an EMBL/GenBank/DDBJ whole genome shotgun (WGS) entry which is preliminary data.</text>
</comment>
<gene>
    <name evidence="1" type="ORF">B8W67_10565</name>
</gene>
<evidence type="ECO:0000313" key="2">
    <source>
        <dbReference type="Proteomes" id="UP000193577"/>
    </source>
</evidence>
<proteinExistence type="predicted"/>
<reference evidence="1 2" key="1">
    <citation type="submission" date="2017-04" db="EMBL/GenBank/DDBJ databases">
        <title>The new phylogeny of genus Mycobacterium.</title>
        <authorList>
            <person name="Tortoli E."/>
            <person name="Trovato A."/>
            <person name="Cirillo D.M."/>
        </authorList>
    </citation>
    <scope>NUCLEOTIDE SEQUENCE [LARGE SCALE GENOMIC DNA]</scope>
    <source>
        <strain evidence="1 2">KCTC 19819</strain>
    </source>
</reference>
<dbReference type="AlphaFoldDB" id="A0A7I7SHH4"/>
<name>A0A7I7SHH4_9MYCO</name>
<dbReference type="RefSeq" id="WP_069393058.1">
    <property type="nucleotide sequence ID" value="NZ_AP022594.1"/>
</dbReference>
<accession>A0A7I7SHH4</accession>
<keyword evidence="2" id="KW-1185">Reference proteome</keyword>
<organism evidence="1 2">
    <name type="scientific">Mycolicibacillus koreensis</name>
    <dbReference type="NCBI Taxonomy" id="1069220"/>
    <lineage>
        <taxon>Bacteria</taxon>
        <taxon>Bacillati</taxon>
        <taxon>Actinomycetota</taxon>
        <taxon>Actinomycetes</taxon>
        <taxon>Mycobacteriales</taxon>
        <taxon>Mycobacteriaceae</taxon>
        <taxon>Mycolicibacillus</taxon>
    </lineage>
</organism>
<sequence length="60" mass="6207">MSTGCRACAADLDHCHGTVIEHLLHPAECTADGCIDHAGDRHWSLLDCTQVACGCGAEAG</sequence>
<dbReference type="OrthoDB" id="3629104at2"/>
<dbReference type="EMBL" id="NCXO01000020">
    <property type="protein sequence ID" value="OSC33554.1"/>
    <property type="molecule type" value="Genomic_DNA"/>
</dbReference>
<protein>
    <submittedName>
        <fullName evidence="1">Uncharacterized protein</fullName>
    </submittedName>
</protein>